<dbReference type="PANTHER" id="PTHR43156">
    <property type="entry name" value="STAGE II SPORULATION PROTEIN E-RELATED"/>
    <property type="match status" value="1"/>
</dbReference>
<organism evidence="3 4">
    <name type="scientific">Nonomuraea monospora</name>
    <dbReference type="NCBI Taxonomy" id="568818"/>
    <lineage>
        <taxon>Bacteria</taxon>
        <taxon>Bacillati</taxon>
        <taxon>Actinomycetota</taxon>
        <taxon>Actinomycetes</taxon>
        <taxon>Streptosporangiales</taxon>
        <taxon>Streptosporangiaceae</taxon>
        <taxon>Nonomuraea</taxon>
    </lineage>
</organism>
<accession>A0ABN3CHE6</accession>
<dbReference type="Pfam" id="PF07228">
    <property type="entry name" value="SpoIIE"/>
    <property type="match status" value="1"/>
</dbReference>
<evidence type="ECO:0000259" key="2">
    <source>
        <dbReference type="SMART" id="SM00331"/>
    </source>
</evidence>
<comment type="caution">
    <text evidence="3">The sequence shown here is derived from an EMBL/GenBank/DDBJ whole genome shotgun (WGS) entry which is preliminary data.</text>
</comment>
<dbReference type="InterPro" id="IPR036457">
    <property type="entry name" value="PPM-type-like_dom_sf"/>
</dbReference>
<sequence>MQSDGERALGGLLQVMHLSGMEQLPAHAAGHARIAGFPHVVIYVTDLQQQLLVPLPGQCDAAGEPLGTIRIDGTMPGRAFRSVEIVRARSQEDGQAPVLWVPLLDGTERVGVVGLTAPDEGDLVEARAKSLASLLALMVISKRPHSDSFHRLVRTRPLTLSAEVLWNLLPPGTFANDDVVVSSALEPAYEMGGDAFDYALDGATLNLSIFDAMGHDTSAGLTASIAMAASRNNRLRGVDLAAAGEAIDEAIRGEFTGRFATGILARLDLDSGWLTWVNRGHHPPLVLRDGHLVATLESIPDPPMGFGLAAYTGSLHYQLEPGDRLLFYTDGIIEAQSPDGELFGLERFIDFVVRREADGMSAPETLRRLIQAILAHQRGRLQDDATVMTVEWQTRRRFQLVL</sequence>
<feature type="domain" description="PPM-type phosphatase" evidence="2">
    <location>
        <begin position="176"/>
        <end position="392"/>
    </location>
</feature>
<dbReference type="SUPFAM" id="SSF81606">
    <property type="entry name" value="PP2C-like"/>
    <property type="match status" value="1"/>
</dbReference>
<gene>
    <name evidence="3" type="ORF">GCM10009850_036670</name>
</gene>
<dbReference type="Gene3D" id="3.60.40.10">
    <property type="entry name" value="PPM-type phosphatase domain"/>
    <property type="match status" value="1"/>
</dbReference>
<reference evidence="3 4" key="1">
    <citation type="journal article" date="2019" name="Int. J. Syst. Evol. Microbiol.">
        <title>The Global Catalogue of Microorganisms (GCM) 10K type strain sequencing project: providing services to taxonomists for standard genome sequencing and annotation.</title>
        <authorList>
            <consortium name="The Broad Institute Genomics Platform"/>
            <consortium name="The Broad Institute Genome Sequencing Center for Infectious Disease"/>
            <person name="Wu L."/>
            <person name="Ma J."/>
        </authorList>
    </citation>
    <scope>NUCLEOTIDE SEQUENCE [LARGE SCALE GENOMIC DNA]</scope>
    <source>
        <strain evidence="3 4">JCM 16114</strain>
    </source>
</reference>
<dbReference type="Proteomes" id="UP001499843">
    <property type="component" value="Unassembled WGS sequence"/>
</dbReference>
<name>A0ABN3CHE6_9ACTN</name>
<dbReference type="SMART" id="SM00331">
    <property type="entry name" value="PP2C_SIG"/>
    <property type="match status" value="1"/>
</dbReference>
<dbReference type="InterPro" id="IPR052016">
    <property type="entry name" value="Bact_Sigma-Reg"/>
</dbReference>
<keyword evidence="1" id="KW-0378">Hydrolase</keyword>
<proteinExistence type="predicted"/>
<protein>
    <submittedName>
        <fullName evidence="3">PP2C family protein-serine/threonine phosphatase</fullName>
    </submittedName>
</protein>
<dbReference type="RefSeq" id="WP_344476128.1">
    <property type="nucleotide sequence ID" value="NZ_BAAAQX010000008.1"/>
</dbReference>
<keyword evidence="4" id="KW-1185">Reference proteome</keyword>
<evidence type="ECO:0000313" key="4">
    <source>
        <dbReference type="Proteomes" id="UP001499843"/>
    </source>
</evidence>
<evidence type="ECO:0000256" key="1">
    <source>
        <dbReference type="ARBA" id="ARBA00022801"/>
    </source>
</evidence>
<dbReference type="InterPro" id="IPR001932">
    <property type="entry name" value="PPM-type_phosphatase-like_dom"/>
</dbReference>
<dbReference type="EMBL" id="BAAAQX010000008">
    <property type="protein sequence ID" value="GAA2208209.1"/>
    <property type="molecule type" value="Genomic_DNA"/>
</dbReference>
<dbReference type="PANTHER" id="PTHR43156:SF2">
    <property type="entry name" value="STAGE II SPORULATION PROTEIN E"/>
    <property type="match status" value="1"/>
</dbReference>
<evidence type="ECO:0000313" key="3">
    <source>
        <dbReference type="EMBL" id="GAA2208209.1"/>
    </source>
</evidence>